<dbReference type="GeneID" id="18929803"/>
<evidence type="ECO:0000256" key="2">
    <source>
        <dbReference type="SAM" id="Phobius"/>
    </source>
</evidence>
<name>F4RG66_MELLP</name>
<keyword evidence="4" id="KW-1185">Reference proteome</keyword>
<organism evidence="4">
    <name type="scientific">Melampsora larici-populina (strain 98AG31 / pathotype 3-4-7)</name>
    <name type="common">Poplar leaf rust fungus</name>
    <dbReference type="NCBI Taxonomy" id="747676"/>
    <lineage>
        <taxon>Eukaryota</taxon>
        <taxon>Fungi</taxon>
        <taxon>Dikarya</taxon>
        <taxon>Basidiomycota</taxon>
        <taxon>Pucciniomycotina</taxon>
        <taxon>Pucciniomycetes</taxon>
        <taxon>Pucciniales</taxon>
        <taxon>Melampsoraceae</taxon>
        <taxon>Melampsora</taxon>
    </lineage>
</organism>
<dbReference type="Proteomes" id="UP000001072">
    <property type="component" value="Unassembled WGS sequence"/>
</dbReference>
<dbReference type="KEGG" id="mlr:MELLADRAFT_61868"/>
<accession>F4RG66</accession>
<dbReference type="EMBL" id="GL883100">
    <property type="protein sequence ID" value="EGG08556.1"/>
    <property type="molecule type" value="Genomic_DNA"/>
</dbReference>
<proteinExistence type="predicted"/>
<keyword evidence="2" id="KW-1133">Transmembrane helix</keyword>
<feature type="transmembrane region" description="Helical" evidence="2">
    <location>
        <begin position="40"/>
        <end position="59"/>
    </location>
</feature>
<dbReference type="HOGENOM" id="CLU_2121611_0_0_1"/>
<evidence type="ECO:0000313" key="4">
    <source>
        <dbReference type="Proteomes" id="UP000001072"/>
    </source>
</evidence>
<evidence type="ECO:0000256" key="1">
    <source>
        <dbReference type="SAM" id="MobiDB-lite"/>
    </source>
</evidence>
<dbReference type="VEuPathDB" id="FungiDB:MELLADRAFT_61868"/>
<dbReference type="AlphaFoldDB" id="F4RG66"/>
<keyword evidence="2" id="KW-0812">Transmembrane</keyword>
<keyword evidence="2" id="KW-0472">Membrane</keyword>
<reference evidence="4" key="1">
    <citation type="journal article" date="2011" name="Proc. Natl. Acad. Sci. U.S.A.">
        <title>Obligate biotrophy features unraveled by the genomic analysis of rust fungi.</title>
        <authorList>
            <person name="Duplessis S."/>
            <person name="Cuomo C.A."/>
            <person name="Lin Y.-C."/>
            <person name="Aerts A."/>
            <person name="Tisserant E."/>
            <person name="Veneault-Fourrey C."/>
            <person name="Joly D.L."/>
            <person name="Hacquard S."/>
            <person name="Amselem J."/>
            <person name="Cantarel B.L."/>
            <person name="Chiu R."/>
            <person name="Coutinho P.M."/>
            <person name="Feau N."/>
            <person name="Field M."/>
            <person name="Frey P."/>
            <person name="Gelhaye E."/>
            <person name="Goldberg J."/>
            <person name="Grabherr M.G."/>
            <person name="Kodira C.D."/>
            <person name="Kohler A."/>
            <person name="Kuees U."/>
            <person name="Lindquist E.A."/>
            <person name="Lucas S.M."/>
            <person name="Mago R."/>
            <person name="Mauceli E."/>
            <person name="Morin E."/>
            <person name="Murat C."/>
            <person name="Pangilinan J.L."/>
            <person name="Park R."/>
            <person name="Pearson M."/>
            <person name="Quesneville H."/>
            <person name="Rouhier N."/>
            <person name="Sakthikumar S."/>
            <person name="Salamov A.A."/>
            <person name="Schmutz J."/>
            <person name="Selles B."/>
            <person name="Shapiro H."/>
            <person name="Tanguay P."/>
            <person name="Tuskan G.A."/>
            <person name="Henrissat B."/>
            <person name="Van de Peer Y."/>
            <person name="Rouze P."/>
            <person name="Ellis J.G."/>
            <person name="Dodds P.N."/>
            <person name="Schein J.E."/>
            <person name="Zhong S."/>
            <person name="Hamelin R.C."/>
            <person name="Grigoriev I.V."/>
            <person name="Szabo L.J."/>
            <person name="Martin F."/>
        </authorList>
    </citation>
    <scope>NUCLEOTIDE SEQUENCE [LARGE SCALE GENOMIC DNA]</scope>
    <source>
        <strain evidence="4">98AG31 / pathotype 3-4-7</strain>
    </source>
</reference>
<protein>
    <submittedName>
        <fullName evidence="3">Uncharacterized protein</fullName>
    </submittedName>
</protein>
<evidence type="ECO:0000313" key="3">
    <source>
        <dbReference type="EMBL" id="EGG08556.1"/>
    </source>
</evidence>
<gene>
    <name evidence="3" type="ORF">MELLADRAFT_61868</name>
</gene>
<dbReference type="InParanoid" id="F4RG66"/>
<feature type="region of interest" description="Disordered" evidence="1">
    <location>
        <begin position="1"/>
        <end position="29"/>
    </location>
</feature>
<dbReference type="RefSeq" id="XP_007408142.1">
    <property type="nucleotide sequence ID" value="XM_007408080.1"/>
</dbReference>
<sequence length="114" mass="13129">MSDIEKGKIDAVPPTNPTPPKPELTEKEKMKESHFWRKTAIYAGLAAFVVLVIYFILIVRKAFLEYIIRLKRFMSIQIHDQKRERENDISATDPPVELHNPEVTIIGVEQGNVE</sequence>